<accession>A0A217EVY5</accession>
<geneLocation type="plasmid" evidence="1">
    <name>pOP-I</name>
</geneLocation>
<keyword evidence="1" id="KW-0614">Plasmid</keyword>
<reference evidence="1" key="1">
    <citation type="submission" date="2016-11" db="EMBL/GenBank/DDBJ databases">
        <title>Evolution of class 1 integrons: mobilization and dispersal via food-borne bacteria.</title>
        <authorList>
            <person name="Ghaly T.M."/>
            <person name="Chow L."/>
            <person name="Asher A.J."/>
            <person name="Waldron L.S."/>
            <person name="Gillings M.R."/>
        </authorList>
    </citation>
    <scope>NUCLEOTIDE SEQUENCE</scope>
    <source>
        <strain evidence="1">MN201516</strain>
        <plasmid evidence="1">pOP-I</plasmid>
    </source>
</reference>
<dbReference type="AlphaFoldDB" id="A0A217EVY5"/>
<gene>
    <name evidence="1" type="ORF">MN029</name>
</gene>
<organism evidence="1">
    <name type="scientific">Enterobacter cloacae subsp. cloacae</name>
    <dbReference type="NCBI Taxonomy" id="336306"/>
    <lineage>
        <taxon>Bacteria</taxon>
        <taxon>Pseudomonadati</taxon>
        <taxon>Pseudomonadota</taxon>
        <taxon>Gammaproteobacteria</taxon>
        <taxon>Enterobacterales</taxon>
        <taxon>Enterobacteriaceae</taxon>
        <taxon>Enterobacter</taxon>
        <taxon>Enterobacter cloacae complex</taxon>
    </lineage>
</organism>
<name>A0A217EVY5_ENTCL</name>
<dbReference type="EMBL" id="KY126370">
    <property type="protein sequence ID" value="ARB02504.1"/>
    <property type="molecule type" value="Genomic_DNA"/>
</dbReference>
<proteinExistence type="predicted"/>
<protein>
    <submittedName>
        <fullName evidence="1">Uncharacterized protein</fullName>
    </submittedName>
</protein>
<evidence type="ECO:0000313" key="1">
    <source>
        <dbReference type="EMBL" id="ARB02504.1"/>
    </source>
</evidence>
<sequence>MMCSTTDCEQDCISHPLEYFHAYFSCREYHQNDNNQPYNHAIKLPDDRFRQIRLSVL</sequence>